<protein>
    <submittedName>
        <fullName evidence="2">Uncharacterized protein</fullName>
    </submittedName>
</protein>
<keyword evidence="1" id="KW-1133">Transmembrane helix</keyword>
<evidence type="ECO:0000313" key="3">
    <source>
        <dbReference type="Proteomes" id="UP000779900"/>
    </source>
</evidence>
<gene>
    <name evidence="2" type="ORF">FJY68_05295</name>
</gene>
<reference evidence="2" key="1">
    <citation type="submission" date="2019-03" db="EMBL/GenBank/DDBJ databases">
        <title>Lake Tanganyika Metagenome-Assembled Genomes (MAGs).</title>
        <authorList>
            <person name="Tran P."/>
        </authorList>
    </citation>
    <scope>NUCLEOTIDE SEQUENCE</scope>
    <source>
        <strain evidence="2">K_DeepCast_150m_m2_040</strain>
    </source>
</reference>
<accession>A0A937XHN9</accession>
<keyword evidence="1" id="KW-0472">Membrane</keyword>
<organism evidence="2 3">
    <name type="scientific">candidate division WOR-3 bacterium</name>
    <dbReference type="NCBI Taxonomy" id="2052148"/>
    <lineage>
        <taxon>Bacteria</taxon>
        <taxon>Bacteria division WOR-3</taxon>
    </lineage>
</organism>
<evidence type="ECO:0000256" key="1">
    <source>
        <dbReference type="SAM" id="Phobius"/>
    </source>
</evidence>
<keyword evidence="1" id="KW-0812">Transmembrane</keyword>
<feature type="transmembrane region" description="Helical" evidence="1">
    <location>
        <begin position="179"/>
        <end position="200"/>
    </location>
</feature>
<name>A0A937XHN9_UNCW3</name>
<evidence type="ECO:0000313" key="2">
    <source>
        <dbReference type="EMBL" id="MBM3331255.1"/>
    </source>
</evidence>
<dbReference type="EMBL" id="VGIR01000023">
    <property type="protein sequence ID" value="MBM3331255.1"/>
    <property type="molecule type" value="Genomic_DNA"/>
</dbReference>
<comment type="caution">
    <text evidence="2">The sequence shown here is derived from an EMBL/GenBank/DDBJ whole genome shotgun (WGS) entry which is preliminary data.</text>
</comment>
<feature type="transmembrane region" description="Helical" evidence="1">
    <location>
        <begin position="42"/>
        <end position="64"/>
    </location>
</feature>
<proteinExistence type="predicted"/>
<dbReference type="AlphaFoldDB" id="A0A937XHN9"/>
<sequence length="268" mass="30630">MFKKIIHRIPVASRWKLALATFPLVAAVVILKFGAHYLGFEFLGLSSLFTAIISANIFLIGFLLSGTLSDYKESERLPVDLSASLETMADEALIIYQHRKSPEAKAFLQKLAQFSQSLVDWFYRKERTSALMASLVSFNDDFLALEGQTQANFIVRLKQEQHAVRRMINRIHCIRETSFLGTGYTIAEIITFTLIVGLIFIKMDPFYESIFFVSFVSFMMIYMIRLIRDLDDPFGYGDAETAPDDEVALKPLLDSRKRLVSYYQGLKE</sequence>
<dbReference type="Proteomes" id="UP000779900">
    <property type="component" value="Unassembled WGS sequence"/>
</dbReference>
<feature type="transmembrane region" description="Helical" evidence="1">
    <location>
        <begin position="206"/>
        <end position="224"/>
    </location>
</feature>